<sequence>MFDKLLGFKALSGVRVWLHKNHPFNSKTTWYAFLKRMLSQITDNDTSERAASVSYSLILAVFPTVIFFFTLIPYISFIPDLQGQIMKFFQELLPGDTFSTVDTTIQDIISRPRSGVLSFGFFLALYSATSGLVALMQAFNSSYHSAERRSFLKIRGIAIGLTFTLAFALILAIVVLIIGGIVSDYLLHFGILNNVVFINLLAIGRYLVVFAVFVGTVSVIYRFGPNVDMKWIFIMPGAITASVLIVLTTFGFSFYVSNFGSYNKVYGSIGTLIALMIWINLISLLLILGFEMNVSLYNLEGDKHPSVAAKTTNAISET</sequence>
<evidence type="ECO:0000256" key="1">
    <source>
        <dbReference type="ARBA" id="ARBA00004651"/>
    </source>
</evidence>
<keyword evidence="3 6" id="KW-0812">Transmembrane</keyword>
<feature type="transmembrane region" description="Helical" evidence="6">
    <location>
        <begin position="57"/>
        <end position="78"/>
    </location>
</feature>
<comment type="caution">
    <text evidence="7">The sequence shown here is derived from an EMBL/GenBank/DDBJ whole genome shotgun (WGS) entry which is preliminary data.</text>
</comment>
<dbReference type="InterPro" id="IPR017039">
    <property type="entry name" value="Virul_fac_BrkB"/>
</dbReference>
<dbReference type="GO" id="GO:0005886">
    <property type="term" value="C:plasma membrane"/>
    <property type="evidence" value="ECO:0007669"/>
    <property type="project" value="UniProtKB-SubCell"/>
</dbReference>
<evidence type="ECO:0000313" key="7">
    <source>
        <dbReference type="EMBL" id="RAI74254.1"/>
    </source>
</evidence>
<evidence type="ECO:0000256" key="3">
    <source>
        <dbReference type="ARBA" id="ARBA00022692"/>
    </source>
</evidence>
<dbReference type="Proteomes" id="UP000249016">
    <property type="component" value="Unassembled WGS sequence"/>
</dbReference>
<accession>A0A327NJZ6</accession>
<comment type="subcellular location">
    <subcellularLocation>
        <location evidence="1">Cell membrane</location>
        <topology evidence="1">Multi-pass membrane protein</topology>
    </subcellularLocation>
</comment>
<dbReference type="EMBL" id="QLII01000001">
    <property type="protein sequence ID" value="RAI74254.1"/>
    <property type="molecule type" value="Genomic_DNA"/>
</dbReference>
<evidence type="ECO:0000256" key="6">
    <source>
        <dbReference type="SAM" id="Phobius"/>
    </source>
</evidence>
<protein>
    <submittedName>
        <fullName evidence="7">YihY/virulence factor BrkB family protein</fullName>
    </submittedName>
</protein>
<gene>
    <name evidence="7" type="ORF">HMF3257_07820</name>
</gene>
<keyword evidence="2" id="KW-1003">Cell membrane</keyword>
<feature type="transmembrane region" description="Helical" evidence="6">
    <location>
        <begin position="157"/>
        <end position="183"/>
    </location>
</feature>
<organism evidence="7 8">
    <name type="scientific">Spirosoma telluris</name>
    <dbReference type="NCBI Taxonomy" id="2183553"/>
    <lineage>
        <taxon>Bacteria</taxon>
        <taxon>Pseudomonadati</taxon>
        <taxon>Bacteroidota</taxon>
        <taxon>Cytophagia</taxon>
        <taxon>Cytophagales</taxon>
        <taxon>Cytophagaceae</taxon>
        <taxon>Spirosoma</taxon>
    </lineage>
</organism>
<dbReference type="NCBIfam" id="TIGR00765">
    <property type="entry name" value="yihY_not_rbn"/>
    <property type="match status" value="1"/>
</dbReference>
<evidence type="ECO:0000256" key="5">
    <source>
        <dbReference type="ARBA" id="ARBA00023136"/>
    </source>
</evidence>
<dbReference type="OrthoDB" id="977385at2"/>
<reference evidence="7 8" key="1">
    <citation type="submission" date="2018-06" db="EMBL/GenBank/DDBJ databases">
        <title>Spirosoma sp. HMF3257 Genome sequencing and assembly.</title>
        <authorList>
            <person name="Kang H."/>
            <person name="Cha I."/>
            <person name="Kim H."/>
            <person name="Kang J."/>
            <person name="Joh K."/>
        </authorList>
    </citation>
    <scope>NUCLEOTIDE SEQUENCE [LARGE SCALE GENOMIC DNA]</scope>
    <source>
        <strain evidence="7 8">HMF3257</strain>
    </source>
</reference>
<feature type="transmembrane region" description="Helical" evidence="6">
    <location>
        <begin position="116"/>
        <end position="136"/>
    </location>
</feature>
<dbReference type="PANTHER" id="PTHR30213:SF0">
    <property type="entry name" value="UPF0761 MEMBRANE PROTEIN YIHY"/>
    <property type="match status" value="1"/>
</dbReference>
<name>A0A327NJZ6_9BACT</name>
<keyword evidence="4 6" id="KW-1133">Transmembrane helix</keyword>
<feature type="transmembrane region" description="Helical" evidence="6">
    <location>
        <begin position="233"/>
        <end position="256"/>
    </location>
</feature>
<evidence type="ECO:0000313" key="8">
    <source>
        <dbReference type="Proteomes" id="UP000249016"/>
    </source>
</evidence>
<keyword evidence="8" id="KW-1185">Reference proteome</keyword>
<dbReference type="PANTHER" id="PTHR30213">
    <property type="entry name" value="INNER MEMBRANE PROTEIN YHJD"/>
    <property type="match status" value="1"/>
</dbReference>
<dbReference type="Pfam" id="PF03631">
    <property type="entry name" value="Virul_fac_BrkB"/>
    <property type="match status" value="1"/>
</dbReference>
<evidence type="ECO:0000256" key="4">
    <source>
        <dbReference type="ARBA" id="ARBA00022989"/>
    </source>
</evidence>
<proteinExistence type="predicted"/>
<keyword evidence="5 6" id="KW-0472">Membrane</keyword>
<evidence type="ECO:0000256" key="2">
    <source>
        <dbReference type="ARBA" id="ARBA00022475"/>
    </source>
</evidence>
<dbReference type="PIRSF" id="PIRSF035875">
    <property type="entry name" value="RNase_BN"/>
    <property type="match status" value="1"/>
</dbReference>
<dbReference type="AlphaFoldDB" id="A0A327NJZ6"/>
<feature type="transmembrane region" description="Helical" evidence="6">
    <location>
        <begin position="268"/>
        <end position="290"/>
    </location>
</feature>
<dbReference type="RefSeq" id="WP_111341190.1">
    <property type="nucleotide sequence ID" value="NZ_QLII01000001.1"/>
</dbReference>
<feature type="transmembrane region" description="Helical" evidence="6">
    <location>
        <begin position="195"/>
        <end position="221"/>
    </location>
</feature>